<feature type="compositionally biased region" description="Basic and acidic residues" evidence="6">
    <location>
        <begin position="295"/>
        <end position="330"/>
    </location>
</feature>
<feature type="domain" description="NEAT" evidence="7">
    <location>
        <begin position="358"/>
        <end position="479"/>
    </location>
</feature>
<dbReference type="InterPro" id="IPR017502">
    <property type="entry name" value="Sortase_SrtB_target"/>
</dbReference>
<feature type="domain" description="NEAT" evidence="7">
    <location>
        <begin position="184"/>
        <end position="309"/>
    </location>
</feature>
<dbReference type="PANTHER" id="PTHR37824:SF1">
    <property type="entry name" value="IRON-REGULATED SURFACE DETERMINANT PROTEIN C"/>
    <property type="match status" value="1"/>
</dbReference>
<feature type="compositionally biased region" description="Basic and acidic residues" evidence="6">
    <location>
        <begin position="167"/>
        <end position="177"/>
    </location>
</feature>
<dbReference type="Gene3D" id="2.60.40.1850">
    <property type="match status" value="3"/>
</dbReference>
<protein>
    <submittedName>
        <fullName evidence="8">NEAT domain-containing protein</fullName>
    </submittedName>
</protein>
<dbReference type="InterPro" id="IPR050436">
    <property type="entry name" value="IsdA"/>
</dbReference>
<feature type="region of interest" description="Disordered" evidence="6">
    <location>
        <begin position="155"/>
        <end position="177"/>
    </location>
</feature>
<feature type="region of interest" description="Disordered" evidence="6">
    <location>
        <begin position="291"/>
        <end position="358"/>
    </location>
</feature>
<dbReference type="SMART" id="SM00725">
    <property type="entry name" value="NEAT"/>
    <property type="match status" value="3"/>
</dbReference>
<evidence type="ECO:0000256" key="6">
    <source>
        <dbReference type="SAM" id="MobiDB-lite"/>
    </source>
</evidence>
<dbReference type="Pfam" id="PF05031">
    <property type="entry name" value="NEAT"/>
    <property type="match status" value="3"/>
</dbReference>
<dbReference type="InterPro" id="IPR037250">
    <property type="entry name" value="NEAT_dom_sf"/>
</dbReference>
<feature type="domain" description="NEAT" evidence="7">
    <location>
        <begin position="34"/>
        <end position="158"/>
    </location>
</feature>
<dbReference type="SUPFAM" id="SSF158911">
    <property type="entry name" value="NEAT domain-like"/>
    <property type="match status" value="3"/>
</dbReference>
<accession>A0ABU7VFQ0</accession>
<evidence type="ECO:0000256" key="4">
    <source>
        <dbReference type="ARBA" id="ARBA00022729"/>
    </source>
</evidence>
<reference evidence="8 9" key="1">
    <citation type="submission" date="2024-01" db="EMBL/GenBank/DDBJ databases">
        <title>Survival strategy associated with biotechnological potential of Virgibacillus dokdonensis T4.6 isolated from salt-fermented shrimp paste.</title>
        <authorList>
            <person name="Doan T.V."/>
            <person name="Quach N.T."/>
            <person name="Phi Q.-T."/>
        </authorList>
    </citation>
    <scope>NUCLEOTIDE SEQUENCE [LARGE SCALE GENOMIC DNA]</scope>
    <source>
        <strain evidence="8 9">T4.6</strain>
    </source>
</reference>
<evidence type="ECO:0000259" key="7">
    <source>
        <dbReference type="PROSITE" id="PS50978"/>
    </source>
</evidence>
<keyword evidence="9" id="KW-1185">Reference proteome</keyword>
<evidence type="ECO:0000256" key="1">
    <source>
        <dbReference type="ARBA" id="ARBA00004168"/>
    </source>
</evidence>
<proteinExistence type="predicted"/>
<dbReference type="CDD" id="cd06920">
    <property type="entry name" value="NEAT"/>
    <property type="match status" value="3"/>
</dbReference>
<comment type="caution">
    <text evidence="8">The sequence shown here is derived from an EMBL/GenBank/DDBJ whole genome shotgun (WGS) entry which is preliminary data.</text>
</comment>
<keyword evidence="4" id="KW-0732">Signal</keyword>
<keyword evidence="5" id="KW-0572">Peptidoglycan-anchor</keyword>
<dbReference type="NCBIfam" id="TIGR03063">
    <property type="entry name" value="srtB_target"/>
    <property type="match status" value="1"/>
</dbReference>
<evidence type="ECO:0000256" key="2">
    <source>
        <dbReference type="ARBA" id="ARBA00022512"/>
    </source>
</evidence>
<name>A0ABU7VFQ0_9BACI</name>
<organism evidence="8 9">
    <name type="scientific">Virgibacillus dokdonensis</name>
    <dbReference type="NCBI Taxonomy" id="302167"/>
    <lineage>
        <taxon>Bacteria</taxon>
        <taxon>Bacillati</taxon>
        <taxon>Bacillota</taxon>
        <taxon>Bacilli</taxon>
        <taxon>Bacillales</taxon>
        <taxon>Bacillaceae</taxon>
        <taxon>Virgibacillus</taxon>
    </lineage>
</organism>
<gene>
    <name evidence="8" type="ORF">V2W34_10750</name>
</gene>
<dbReference type="EMBL" id="JAZHPM010000017">
    <property type="protein sequence ID" value="MEF2292479.1"/>
    <property type="molecule type" value="Genomic_DNA"/>
</dbReference>
<dbReference type="PANTHER" id="PTHR37824">
    <property type="entry name" value="IRON-REGULATED SURFACE DETERMINANT PROTEIN C"/>
    <property type="match status" value="1"/>
</dbReference>
<keyword evidence="2" id="KW-0134">Cell wall</keyword>
<dbReference type="InterPro" id="IPR006635">
    <property type="entry name" value="NEAT_dom"/>
</dbReference>
<evidence type="ECO:0000256" key="3">
    <source>
        <dbReference type="ARBA" id="ARBA00022525"/>
    </source>
</evidence>
<dbReference type="RefSeq" id="WP_331805452.1">
    <property type="nucleotide sequence ID" value="NZ_JAZHPM010000017.1"/>
</dbReference>
<evidence type="ECO:0000313" key="8">
    <source>
        <dbReference type="EMBL" id="MEF2292479.1"/>
    </source>
</evidence>
<comment type="subcellular location">
    <subcellularLocation>
        <location evidence="1">Secreted</location>
        <location evidence="1">Cell wall</location>
        <topology evidence="1">Peptidoglycan-anchor</topology>
    </subcellularLocation>
</comment>
<dbReference type="Proteomes" id="UP001356080">
    <property type="component" value="Unassembled WGS sequence"/>
</dbReference>
<feature type="compositionally biased region" description="Basic and acidic residues" evidence="6">
    <location>
        <begin position="349"/>
        <end position="358"/>
    </location>
</feature>
<evidence type="ECO:0000313" key="9">
    <source>
        <dbReference type="Proteomes" id="UP001356080"/>
    </source>
</evidence>
<sequence>MKKLGALFLVAILIVMGITSSLSSLSAEEVDKVFANGEYELPFEIWKENEDKVSVADGYMEKPAKLFIEEGKYKIQATLKNSSWWQYFKVNNGQEFVDVTVISENKTDNTRLVQFEVNNIEEVVNAKVHIIVTGIPGFEYDNKYNIRFKFDTSNIPLAEEPTNPETPKPEEPDSELEKPSVIELENGNYTINVATLHAKENKPSGMARYIDESAFIYVKDGKTYVKLTLKDHQTVTGFQIDGQEPIQEEINEQRNSRIVTYALRELITPMKARVQYKAGVHTGDQPLRLSFNESSIKKVEKEKPTDSNVGPKEDANKDKNESNNDPEDKHKNKHKNKNKNKELNQNSSDRQKIDPKNLKNGEYSIAYRVLKQDTDQKSVMNDYVISPASLKVKDGKKRVAITFKNSSWITDFKVYHNGKLIKPKVLSHDPKADTRVIEFAVENLDKKLNAWVKVDIPEIGYHHEYDVQFHFDPSSIELLKGGETYPKIKVEDEIQLPIKKLNNNGQGPKFDRNADQGDKQELAAKKDVNKTNNPTTNDPAKIILFASLLFGSFIPIAFKLRKKFRSI</sequence>
<dbReference type="PROSITE" id="PS50978">
    <property type="entry name" value="NEAT"/>
    <property type="match status" value="3"/>
</dbReference>
<keyword evidence="3" id="KW-0964">Secreted</keyword>
<evidence type="ECO:0000256" key="5">
    <source>
        <dbReference type="ARBA" id="ARBA00023088"/>
    </source>
</evidence>